<dbReference type="AlphaFoldDB" id="A0A378Q8M9"/>
<dbReference type="Proteomes" id="UP000255230">
    <property type="component" value="Unassembled WGS sequence"/>
</dbReference>
<evidence type="ECO:0000313" key="2">
    <source>
        <dbReference type="EMBL" id="STY97161.1"/>
    </source>
</evidence>
<evidence type="ECO:0000256" key="1">
    <source>
        <dbReference type="SAM" id="Phobius"/>
    </source>
</evidence>
<proteinExistence type="predicted"/>
<sequence length="45" mass="5255">MSNDQAKVIAYVTIFFYNVSLNYFFGSSYALYLSDITTFYQEATF</sequence>
<gene>
    <name evidence="2" type="ORF">NCTC10465_00939</name>
</gene>
<keyword evidence="1" id="KW-0472">Membrane</keyword>
<keyword evidence="1" id="KW-1133">Transmembrane helix</keyword>
<organism evidence="2 3">
    <name type="scientific">Faucicola osloensis</name>
    <name type="common">Moraxella osloensis</name>
    <dbReference type="NCBI Taxonomy" id="34062"/>
    <lineage>
        <taxon>Bacteria</taxon>
        <taxon>Pseudomonadati</taxon>
        <taxon>Pseudomonadota</taxon>
        <taxon>Gammaproteobacteria</taxon>
        <taxon>Moraxellales</taxon>
        <taxon>Moraxellaceae</taxon>
        <taxon>Faucicola</taxon>
    </lineage>
</organism>
<name>A0A378Q8M9_FAUOS</name>
<dbReference type="EMBL" id="UGPY01000001">
    <property type="protein sequence ID" value="STY97161.1"/>
    <property type="molecule type" value="Genomic_DNA"/>
</dbReference>
<protein>
    <submittedName>
        <fullName evidence="2">Uncharacterized protein</fullName>
    </submittedName>
</protein>
<reference evidence="2 3" key="1">
    <citation type="submission" date="2018-06" db="EMBL/GenBank/DDBJ databases">
        <authorList>
            <consortium name="Pathogen Informatics"/>
            <person name="Doyle S."/>
        </authorList>
    </citation>
    <scope>NUCLEOTIDE SEQUENCE [LARGE SCALE GENOMIC DNA]</scope>
    <source>
        <strain evidence="2 3">NCTC10465</strain>
    </source>
</reference>
<evidence type="ECO:0000313" key="3">
    <source>
        <dbReference type="Proteomes" id="UP000255230"/>
    </source>
</evidence>
<accession>A0A378Q8M9</accession>
<keyword evidence="1" id="KW-0812">Transmembrane</keyword>
<feature type="transmembrane region" description="Helical" evidence="1">
    <location>
        <begin position="6"/>
        <end position="25"/>
    </location>
</feature>
<keyword evidence="3" id="KW-1185">Reference proteome</keyword>